<reference evidence="2 3" key="1">
    <citation type="submission" date="2023-11" db="EMBL/GenBank/DDBJ databases">
        <title>First isolation, identification, and characterization of non-pathogenic Epilithonimonas ginsengisoli isolated from diseased farmed rainbow trout (Oncorhynchus mykiss) in Chile.</title>
        <authorList>
            <person name="Miranda C.D."/>
            <person name="Irgang R."/>
            <person name="Concha C."/>
            <person name="Rojas R."/>
            <person name="Avendano R."/>
        </authorList>
    </citation>
    <scope>NUCLEOTIDE SEQUENCE [LARGE SCALE GENOMIC DNA]</scope>
    <source>
        <strain evidence="2 3">FP99</strain>
    </source>
</reference>
<comment type="caution">
    <text evidence="2">The sequence shown here is derived from an EMBL/GenBank/DDBJ whole genome shotgun (WGS) entry which is preliminary data.</text>
</comment>
<organism evidence="2 3">
    <name type="scientific">Epilithonimonas ginsengisoli</name>
    <dbReference type="NCBI Taxonomy" id="1245592"/>
    <lineage>
        <taxon>Bacteria</taxon>
        <taxon>Pseudomonadati</taxon>
        <taxon>Bacteroidota</taxon>
        <taxon>Flavobacteriia</taxon>
        <taxon>Flavobacteriales</taxon>
        <taxon>Weeksellaceae</taxon>
        <taxon>Chryseobacterium group</taxon>
        <taxon>Epilithonimonas</taxon>
    </lineage>
</organism>
<keyword evidence="1" id="KW-0732">Signal</keyword>
<feature type="signal peptide" evidence="1">
    <location>
        <begin position="1"/>
        <end position="19"/>
    </location>
</feature>
<sequence length="251" mass="28890">MMKYKILILLLLIFNLSFAQNDLDKTEIENIQKLINLFKTKNVDGISKIITYPLNREYPIPSVKNEVDLKKRFNQIFDKKIIGIISNSKIDQWSEVGWRGIMLDRGDVWIESDGRIKALNYQSDLEIAQKNRLINHDKNKLHSSLKTFKSPTYKIQTKSYLIRIDELANGKYRYASWKIGKSEASKPDLILANGELKFDGSGGNHTITFTKGEYNYNVYRGIIGERDAAEISLTVEQNGKIILQQDGQLLE</sequence>
<dbReference type="EMBL" id="JAMXLT020000022">
    <property type="protein sequence ID" value="MDW8549787.1"/>
    <property type="molecule type" value="Genomic_DNA"/>
</dbReference>
<keyword evidence="3" id="KW-1185">Reference proteome</keyword>
<gene>
    <name evidence="2" type="ORF">NG800_012755</name>
</gene>
<evidence type="ECO:0000256" key="1">
    <source>
        <dbReference type="SAM" id="SignalP"/>
    </source>
</evidence>
<feature type="chain" id="PRO_5046590217" evidence="1">
    <location>
        <begin position="20"/>
        <end position="251"/>
    </location>
</feature>
<name>A0ABU4JJE4_9FLAO</name>
<proteinExistence type="predicted"/>
<accession>A0ABU4JJE4</accession>
<protein>
    <submittedName>
        <fullName evidence="2">Uncharacterized protein</fullName>
    </submittedName>
</protein>
<evidence type="ECO:0000313" key="2">
    <source>
        <dbReference type="EMBL" id="MDW8549787.1"/>
    </source>
</evidence>
<dbReference type="Proteomes" id="UP001204439">
    <property type="component" value="Unassembled WGS sequence"/>
</dbReference>
<evidence type="ECO:0000313" key="3">
    <source>
        <dbReference type="Proteomes" id="UP001204439"/>
    </source>
</evidence>